<evidence type="ECO:0000256" key="3">
    <source>
        <dbReference type="ARBA" id="ARBA00022692"/>
    </source>
</evidence>
<keyword evidence="7" id="KW-0472">Membrane</keyword>
<keyword evidence="3" id="KW-0812">Transmembrane</keyword>
<dbReference type="InterPro" id="IPR026769">
    <property type="entry name" value="Mic13"/>
</dbReference>
<evidence type="ECO:0000313" key="9">
    <source>
        <dbReference type="EMBL" id="KAK7872181.1"/>
    </source>
</evidence>
<proteinExistence type="inferred from homology"/>
<dbReference type="Proteomes" id="UP001378592">
    <property type="component" value="Unassembled WGS sequence"/>
</dbReference>
<dbReference type="EMBL" id="JAZDUA010000028">
    <property type="protein sequence ID" value="KAK7872181.1"/>
    <property type="molecule type" value="Genomic_DNA"/>
</dbReference>
<evidence type="ECO:0000256" key="2">
    <source>
        <dbReference type="ARBA" id="ARBA00006771"/>
    </source>
</evidence>
<dbReference type="PANTHER" id="PTHR31816">
    <property type="entry name" value="MICOS COMPLEX SUBUNIT MIC13"/>
    <property type="match status" value="1"/>
</dbReference>
<protein>
    <recommendedName>
        <fullName evidence="8">MICOS complex subunit MIC13</fullName>
    </recommendedName>
</protein>
<evidence type="ECO:0000256" key="1">
    <source>
        <dbReference type="ARBA" id="ARBA00004434"/>
    </source>
</evidence>
<dbReference type="GO" id="GO:0042407">
    <property type="term" value="P:cristae formation"/>
    <property type="evidence" value="ECO:0007669"/>
    <property type="project" value="TreeGrafter"/>
</dbReference>
<dbReference type="Pfam" id="PF15884">
    <property type="entry name" value="QIL1"/>
    <property type="match status" value="1"/>
</dbReference>
<reference evidence="9 10" key="1">
    <citation type="submission" date="2024-03" db="EMBL/GenBank/DDBJ databases">
        <title>The genome assembly and annotation of the cricket Gryllus longicercus Weissman &amp; Gray.</title>
        <authorList>
            <person name="Szrajer S."/>
            <person name="Gray D."/>
            <person name="Ylla G."/>
        </authorList>
    </citation>
    <scope>NUCLEOTIDE SEQUENCE [LARGE SCALE GENOMIC DNA]</scope>
    <source>
        <strain evidence="9">DAG 2021-001</strain>
        <tissue evidence="9">Whole body minus gut</tissue>
    </source>
</reference>
<sequence length="117" mass="13389">MAFRFVRFGIKAGLCGAFVHYTIEEGVWGNSEDSAKLYADLYKNVAPYIKEVPVEVPELPKVENITHASQHYWNQGVKITFTFLKDLPTHTIHWSKKGWEIMQKFAESPKAVSDKSD</sequence>
<comment type="similarity">
    <text evidence="2 8">Belongs to the MICOS complex subunit Mic13 family.</text>
</comment>
<evidence type="ECO:0000256" key="4">
    <source>
        <dbReference type="ARBA" id="ARBA00022792"/>
    </source>
</evidence>
<keyword evidence="10" id="KW-1185">Reference proteome</keyword>
<evidence type="ECO:0000256" key="6">
    <source>
        <dbReference type="ARBA" id="ARBA00023128"/>
    </source>
</evidence>
<dbReference type="GO" id="GO:0044284">
    <property type="term" value="C:mitochondrial crista junction"/>
    <property type="evidence" value="ECO:0007669"/>
    <property type="project" value="TreeGrafter"/>
</dbReference>
<name>A0AAN9VYB4_9ORTH</name>
<organism evidence="9 10">
    <name type="scientific">Gryllus longicercus</name>
    <dbReference type="NCBI Taxonomy" id="2509291"/>
    <lineage>
        <taxon>Eukaryota</taxon>
        <taxon>Metazoa</taxon>
        <taxon>Ecdysozoa</taxon>
        <taxon>Arthropoda</taxon>
        <taxon>Hexapoda</taxon>
        <taxon>Insecta</taxon>
        <taxon>Pterygota</taxon>
        <taxon>Neoptera</taxon>
        <taxon>Polyneoptera</taxon>
        <taxon>Orthoptera</taxon>
        <taxon>Ensifera</taxon>
        <taxon>Gryllidea</taxon>
        <taxon>Grylloidea</taxon>
        <taxon>Gryllidae</taxon>
        <taxon>Gryllinae</taxon>
        <taxon>Gryllus</taxon>
    </lineage>
</organism>
<dbReference type="AlphaFoldDB" id="A0AAN9VYB4"/>
<keyword evidence="6 8" id="KW-0496">Mitochondrion</keyword>
<gene>
    <name evidence="9" type="ORF">R5R35_001742</name>
</gene>
<comment type="subunit">
    <text evidence="8">Component of the mitochondrial contact site and cristae organizing system (MICOS) complex.</text>
</comment>
<dbReference type="GO" id="GO:0061617">
    <property type="term" value="C:MICOS complex"/>
    <property type="evidence" value="ECO:0007669"/>
    <property type="project" value="UniProtKB-UniRule"/>
</dbReference>
<comment type="caution">
    <text evidence="9">The sequence shown here is derived from an EMBL/GenBank/DDBJ whole genome shotgun (WGS) entry which is preliminary data.</text>
</comment>
<accession>A0AAN9VYB4</accession>
<comment type="subcellular location">
    <subcellularLocation>
        <location evidence="1 8">Mitochondrion inner membrane</location>
        <topology evidence="1 8">Single-pass membrane protein</topology>
    </subcellularLocation>
</comment>
<evidence type="ECO:0000313" key="10">
    <source>
        <dbReference type="Proteomes" id="UP001378592"/>
    </source>
</evidence>
<comment type="function">
    <text evidence="8">Component of the MICOS complex, a large protein complex of the mitochondrial inner membrane that plays crucial roles in the maintenance of crista junctions, inner membrane architecture, and formation of contact sites to the outer membrane.</text>
</comment>
<evidence type="ECO:0000256" key="7">
    <source>
        <dbReference type="ARBA" id="ARBA00023136"/>
    </source>
</evidence>
<evidence type="ECO:0000256" key="8">
    <source>
        <dbReference type="RuleBase" id="RU363009"/>
    </source>
</evidence>
<keyword evidence="4 8" id="KW-0999">Mitochondrion inner membrane</keyword>
<keyword evidence="5" id="KW-1133">Transmembrane helix</keyword>
<evidence type="ECO:0000256" key="5">
    <source>
        <dbReference type="ARBA" id="ARBA00022989"/>
    </source>
</evidence>
<dbReference type="PANTHER" id="PTHR31816:SF3">
    <property type="entry name" value="MICOS COMPLEX SUBUNIT MIC13"/>
    <property type="match status" value="1"/>
</dbReference>